<dbReference type="KEGG" id="tasa:A1Q1_08218"/>
<dbReference type="VEuPathDB" id="FungiDB:A1Q1_08218"/>
<dbReference type="Proteomes" id="UP000002748">
    <property type="component" value="Unassembled WGS sequence"/>
</dbReference>
<gene>
    <name evidence="2" type="ORF">A1Q1_08218</name>
</gene>
<organism evidence="2 3">
    <name type="scientific">Trichosporon asahii var. asahii (strain ATCC 90039 / CBS 2479 / JCM 2466 / KCTC 7840 / NBRC 103889/ NCYC 2677 / UAMH 7654)</name>
    <name type="common">Yeast</name>
    <dbReference type="NCBI Taxonomy" id="1186058"/>
    <lineage>
        <taxon>Eukaryota</taxon>
        <taxon>Fungi</taxon>
        <taxon>Dikarya</taxon>
        <taxon>Basidiomycota</taxon>
        <taxon>Agaricomycotina</taxon>
        <taxon>Tremellomycetes</taxon>
        <taxon>Trichosporonales</taxon>
        <taxon>Trichosporonaceae</taxon>
        <taxon>Trichosporon</taxon>
    </lineage>
</organism>
<name>J5TFF7_TRIAS</name>
<evidence type="ECO:0000313" key="3">
    <source>
        <dbReference type="Proteomes" id="UP000002748"/>
    </source>
</evidence>
<dbReference type="OrthoDB" id="2565338at2759"/>
<dbReference type="EMBL" id="ALBS01000096">
    <property type="protein sequence ID" value="EJT50666.1"/>
    <property type="molecule type" value="Genomic_DNA"/>
</dbReference>
<feature type="region of interest" description="Disordered" evidence="1">
    <location>
        <begin position="1"/>
        <end position="20"/>
    </location>
</feature>
<protein>
    <submittedName>
        <fullName evidence="2">Uncharacterized protein</fullName>
    </submittedName>
</protein>
<dbReference type="HOGENOM" id="CLU_1836535_0_0_1"/>
<comment type="caution">
    <text evidence="2">The sequence shown here is derived from an EMBL/GenBank/DDBJ whole genome shotgun (WGS) entry which is preliminary data.</text>
</comment>
<reference evidence="2 3" key="1">
    <citation type="journal article" date="2012" name="Eukaryot. Cell">
        <title>Draft genome sequence of CBS 2479, the standard type strain of Trichosporon asahii.</title>
        <authorList>
            <person name="Yang R.Y."/>
            <person name="Li H.T."/>
            <person name="Zhu H."/>
            <person name="Zhou G.P."/>
            <person name="Wang M."/>
            <person name="Wang L."/>
        </authorList>
    </citation>
    <scope>NUCLEOTIDE SEQUENCE [LARGE SCALE GENOMIC DNA]</scope>
    <source>
        <strain evidence="3">ATCC 90039 / CBS 2479 / JCM 2466 / KCTC 7840 / NCYC 2677 / UAMH 7654</strain>
    </source>
</reference>
<feature type="region of interest" description="Disordered" evidence="1">
    <location>
        <begin position="38"/>
        <end position="140"/>
    </location>
</feature>
<dbReference type="RefSeq" id="XP_014181840.1">
    <property type="nucleotide sequence ID" value="XM_014326365.1"/>
</dbReference>
<evidence type="ECO:0000256" key="1">
    <source>
        <dbReference type="SAM" id="MobiDB-lite"/>
    </source>
</evidence>
<dbReference type="AlphaFoldDB" id="J5TFF7"/>
<accession>J5TFF7</accession>
<sequence length="140" mass="14305">MRMRGYEAAHGPPKANPAAAPAPVLAPVLAPAPIVVPVPAAAPSQPPLTSSKASISQASPANVSKASPKHHLKGSGPSPNPAAREAMRPPKYGGYSKRDQLGSVNDSWGAEESVDDGGVRRLGLFQVEPEPPSPPASPFP</sequence>
<feature type="compositionally biased region" description="Low complexity" evidence="1">
    <location>
        <begin position="8"/>
        <end position="20"/>
    </location>
</feature>
<proteinExistence type="predicted"/>
<feature type="compositionally biased region" description="Polar residues" evidence="1">
    <location>
        <begin position="49"/>
        <end position="65"/>
    </location>
</feature>
<feature type="compositionally biased region" description="Pro residues" evidence="1">
    <location>
        <begin position="129"/>
        <end position="140"/>
    </location>
</feature>
<dbReference type="GeneID" id="25991730"/>
<evidence type="ECO:0000313" key="2">
    <source>
        <dbReference type="EMBL" id="EJT50666.1"/>
    </source>
</evidence>